<dbReference type="Pfam" id="PF06580">
    <property type="entry name" value="His_kinase"/>
    <property type="match status" value="1"/>
</dbReference>
<reference evidence="4 5" key="1">
    <citation type="submission" date="2013-04" db="EMBL/GenBank/DDBJ databases">
        <title>The Genome Sequence of Treponema maltophilum ATCC 51939.</title>
        <authorList>
            <consortium name="The Broad Institute Genomics Platform"/>
            <person name="Earl A."/>
            <person name="Ward D."/>
            <person name="Feldgarden M."/>
            <person name="Gevers D."/>
            <person name="Leonetti C."/>
            <person name="Blanton J.M."/>
            <person name="Dewhirst F.E."/>
            <person name="Izard J."/>
            <person name="Walker B."/>
            <person name="Young S."/>
            <person name="Zeng Q."/>
            <person name="Gargeya S."/>
            <person name="Fitzgerald M."/>
            <person name="Haas B."/>
            <person name="Abouelleil A."/>
            <person name="Allen A.W."/>
            <person name="Alvarado L."/>
            <person name="Arachchi H.M."/>
            <person name="Berlin A.M."/>
            <person name="Chapman S.B."/>
            <person name="Gainer-Dewar J."/>
            <person name="Goldberg J."/>
            <person name="Griggs A."/>
            <person name="Gujja S."/>
            <person name="Hansen M."/>
            <person name="Howarth C."/>
            <person name="Imamovic A."/>
            <person name="Ireland A."/>
            <person name="Larimer J."/>
            <person name="McCowan C."/>
            <person name="Murphy C."/>
            <person name="Pearson M."/>
            <person name="Poon T.W."/>
            <person name="Priest M."/>
            <person name="Roberts A."/>
            <person name="Saif S."/>
            <person name="Shea T."/>
            <person name="Sisk P."/>
            <person name="Sykes S."/>
            <person name="Wortman J."/>
            <person name="Nusbaum C."/>
            <person name="Birren B."/>
        </authorList>
    </citation>
    <scope>NUCLEOTIDE SEQUENCE [LARGE SCALE GENOMIC DNA]</scope>
    <source>
        <strain evidence="4 5">ATCC 51939</strain>
    </source>
</reference>
<dbReference type="STRING" id="1125699.HMPREF9194_00023"/>
<protein>
    <submittedName>
        <fullName evidence="4">Uncharacterized protein</fullName>
    </submittedName>
</protein>
<evidence type="ECO:0000313" key="5">
    <source>
        <dbReference type="Proteomes" id="UP000014541"/>
    </source>
</evidence>
<gene>
    <name evidence="4" type="ORF">HMPREF9194_00023</name>
</gene>
<organism evidence="4 5">
    <name type="scientific">Treponema maltophilum ATCC 51939</name>
    <dbReference type="NCBI Taxonomy" id="1125699"/>
    <lineage>
        <taxon>Bacteria</taxon>
        <taxon>Pseudomonadati</taxon>
        <taxon>Spirochaetota</taxon>
        <taxon>Spirochaetia</taxon>
        <taxon>Spirochaetales</taxon>
        <taxon>Treponemataceae</taxon>
        <taxon>Treponema</taxon>
    </lineage>
</organism>
<keyword evidence="1" id="KW-1133">Transmembrane helix</keyword>
<evidence type="ECO:0000313" key="4">
    <source>
        <dbReference type="EMBL" id="EPF32035.1"/>
    </source>
</evidence>
<dbReference type="EMBL" id="ATFF01000002">
    <property type="protein sequence ID" value="EPF32035.1"/>
    <property type="molecule type" value="Genomic_DNA"/>
</dbReference>
<sequence length="618" mass="70448">MPPCREKICYTATVKKIKLRKKIFILYTVLLCCSAALVFALLYRYTVRILTNKYTDSVADIVRRTTRQTETLLLDLDRTALFCVTNPVITGFLSHTLSYDQLNAAEQNLLNKTLITIVLPASRPLLRTSLYNDKGKYLSFGIPDDIDTVKRNFASNFFAKNITGKIFLDKANISLPHPDFWGKNRDRLFISISRIIMDVYGFKESGIVEIQLPFEEIIKILDSPTTADVEKLIFNDNFLTVYSEHKNDEGFYKKIIGHISSCAEQSGMFKTKNGHASYIVFFAKAPSVGWTTVFIDDTSVLKKLIRHISFTFLVLTVMLIVIFAYITFFTAKKLTQPLELAIKKIGDTTTALSEPAAFTDLKAEDDESSFISSTFNRLFEKLQDSISEKNTAKTEELKAHFIALQSQIDPHFLYNMLAVISACSREKNNALVIKICSELSAMFRYITVFNKPIVALQDEIRHTENYLSLMKIRFGEQVDIRIDTEEGMESEKIKVPRLILQPLVENCFAHAFKRTEPPWKVYIRLYRTGDFWHCTVEDNGCGIEEKKLFEIFYTISEFLIDPAQHIEEVRIGGMGLINTGVRLKMFVGMQAVFEIHKSVLGGTEVHIGGTVHDPRICC</sequence>
<feature type="transmembrane region" description="Helical" evidence="1">
    <location>
        <begin position="24"/>
        <end position="43"/>
    </location>
</feature>
<feature type="domain" description="Histidine kinase/HSP90-like ATPase" evidence="2">
    <location>
        <begin position="499"/>
        <end position="606"/>
    </location>
</feature>
<dbReference type="InterPro" id="IPR050640">
    <property type="entry name" value="Bact_2-comp_sensor_kinase"/>
</dbReference>
<keyword evidence="1" id="KW-0472">Membrane</keyword>
<feature type="domain" description="Signal transduction histidine kinase internal region" evidence="3">
    <location>
        <begin position="401"/>
        <end position="477"/>
    </location>
</feature>
<dbReference type="InterPro" id="IPR003594">
    <property type="entry name" value="HATPase_dom"/>
</dbReference>
<dbReference type="InterPro" id="IPR010559">
    <property type="entry name" value="Sig_transdc_His_kin_internal"/>
</dbReference>
<keyword evidence="5" id="KW-1185">Reference proteome</keyword>
<dbReference type="PANTHER" id="PTHR34220">
    <property type="entry name" value="SENSOR HISTIDINE KINASE YPDA"/>
    <property type="match status" value="1"/>
</dbReference>
<dbReference type="AlphaFoldDB" id="S3K3E5"/>
<evidence type="ECO:0000259" key="3">
    <source>
        <dbReference type="Pfam" id="PF06580"/>
    </source>
</evidence>
<dbReference type="SUPFAM" id="SSF55874">
    <property type="entry name" value="ATPase domain of HSP90 chaperone/DNA topoisomerase II/histidine kinase"/>
    <property type="match status" value="1"/>
</dbReference>
<dbReference type="PATRIC" id="fig|1125699.3.peg.20"/>
<dbReference type="GO" id="GO:0016020">
    <property type="term" value="C:membrane"/>
    <property type="evidence" value="ECO:0007669"/>
    <property type="project" value="InterPro"/>
</dbReference>
<evidence type="ECO:0000259" key="2">
    <source>
        <dbReference type="Pfam" id="PF02518"/>
    </source>
</evidence>
<accession>S3K3E5</accession>
<keyword evidence="1" id="KW-0812">Transmembrane</keyword>
<dbReference type="Proteomes" id="UP000014541">
    <property type="component" value="Unassembled WGS sequence"/>
</dbReference>
<dbReference type="PANTHER" id="PTHR34220:SF7">
    <property type="entry name" value="SENSOR HISTIDINE KINASE YPDA"/>
    <property type="match status" value="1"/>
</dbReference>
<dbReference type="HOGENOM" id="CLU_020473_6_1_12"/>
<name>S3K3E5_TREMA</name>
<comment type="caution">
    <text evidence="4">The sequence shown here is derived from an EMBL/GenBank/DDBJ whole genome shotgun (WGS) entry which is preliminary data.</text>
</comment>
<dbReference type="eggNOG" id="COG2972">
    <property type="taxonomic scope" value="Bacteria"/>
</dbReference>
<feature type="transmembrane region" description="Helical" evidence="1">
    <location>
        <begin position="308"/>
        <end position="328"/>
    </location>
</feature>
<proteinExistence type="predicted"/>
<dbReference type="GO" id="GO:0000155">
    <property type="term" value="F:phosphorelay sensor kinase activity"/>
    <property type="evidence" value="ECO:0007669"/>
    <property type="project" value="InterPro"/>
</dbReference>
<dbReference type="Pfam" id="PF02518">
    <property type="entry name" value="HATPase_c"/>
    <property type="match status" value="1"/>
</dbReference>
<dbReference type="Gene3D" id="3.30.565.10">
    <property type="entry name" value="Histidine kinase-like ATPase, C-terminal domain"/>
    <property type="match status" value="1"/>
</dbReference>
<evidence type="ECO:0000256" key="1">
    <source>
        <dbReference type="SAM" id="Phobius"/>
    </source>
</evidence>
<dbReference type="InterPro" id="IPR036890">
    <property type="entry name" value="HATPase_C_sf"/>
</dbReference>